<protein>
    <submittedName>
        <fullName evidence="1">Uncharacterized protein</fullName>
    </submittedName>
</protein>
<comment type="caution">
    <text evidence="1">The sequence shown here is derived from an EMBL/GenBank/DDBJ whole genome shotgun (WGS) entry which is preliminary data.</text>
</comment>
<accession>A0A9X9M1A2</accession>
<proteinExistence type="predicted"/>
<keyword evidence="2" id="KW-1185">Reference proteome</keyword>
<gene>
    <name evidence="1" type="ORF">BN2614_LOCUS1</name>
</gene>
<dbReference type="Proteomes" id="UP000269945">
    <property type="component" value="Unassembled WGS sequence"/>
</dbReference>
<name>A0A9X9M1A2_GULGU</name>
<organism evidence="1 2">
    <name type="scientific">Gulo gulo</name>
    <name type="common">Wolverine</name>
    <name type="synonym">Gluton</name>
    <dbReference type="NCBI Taxonomy" id="48420"/>
    <lineage>
        <taxon>Eukaryota</taxon>
        <taxon>Metazoa</taxon>
        <taxon>Chordata</taxon>
        <taxon>Craniata</taxon>
        <taxon>Vertebrata</taxon>
        <taxon>Euteleostomi</taxon>
        <taxon>Mammalia</taxon>
        <taxon>Eutheria</taxon>
        <taxon>Laurasiatheria</taxon>
        <taxon>Carnivora</taxon>
        <taxon>Caniformia</taxon>
        <taxon>Musteloidea</taxon>
        <taxon>Mustelidae</taxon>
        <taxon>Guloninae</taxon>
        <taxon>Gulo</taxon>
    </lineage>
</organism>
<sequence length="59" mass="6673">MKHLASLVCAKWGAGCLSREFLQVIHSFNKHFLCVDGSDSQRRTRCFSLPSTFAPSRFP</sequence>
<dbReference type="AlphaFoldDB" id="A0A9X9M1A2"/>
<feature type="non-terminal residue" evidence="1">
    <location>
        <position position="59"/>
    </location>
</feature>
<evidence type="ECO:0000313" key="1">
    <source>
        <dbReference type="EMBL" id="VCX15671.1"/>
    </source>
</evidence>
<dbReference type="EMBL" id="CYRY02035596">
    <property type="protein sequence ID" value="VCX15671.1"/>
    <property type="molecule type" value="Genomic_DNA"/>
</dbReference>
<evidence type="ECO:0000313" key="2">
    <source>
        <dbReference type="Proteomes" id="UP000269945"/>
    </source>
</evidence>
<reference evidence="1 2" key="1">
    <citation type="submission" date="2018-10" db="EMBL/GenBank/DDBJ databases">
        <authorList>
            <person name="Ekblom R."/>
            <person name="Jareborg N."/>
        </authorList>
    </citation>
    <scope>NUCLEOTIDE SEQUENCE [LARGE SCALE GENOMIC DNA]</scope>
    <source>
        <tissue evidence="1">Muscle</tissue>
    </source>
</reference>